<feature type="transmembrane region" description="Helical" evidence="7">
    <location>
        <begin position="436"/>
        <end position="463"/>
    </location>
</feature>
<gene>
    <name evidence="8" type="ORF">D6D01_10352</name>
</gene>
<evidence type="ECO:0000256" key="6">
    <source>
        <dbReference type="ARBA" id="ARBA00023136"/>
    </source>
</evidence>
<evidence type="ECO:0000256" key="5">
    <source>
        <dbReference type="ARBA" id="ARBA00022989"/>
    </source>
</evidence>
<proteinExistence type="inferred from homology"/>
<name>A0A4V4JPB1_AURPU</name>
<dbReference type="PANTHER" id="PTHR31806">
    <property type="entry name" value="PURINE-CYTOSINE PERMEASE FCY2-RELATED"/>
    <property type="match status" value="1"/>
</dbReference>
<reference evidence="8 9" key="1">
    <citation type="submission" date="2018-10" db="EMBL/GenBank/DDBJ databases">
        <title>Fifty Aureobasidium pullulans genomes reveal a recombining polyextremotolerant generalist.</title>
        <authorList>
            <person name="Gostincar C."/>
            <person name="Turk M."/>
            <person name="Zajc J."/>
            <person name="Gunde-Cimerman N."/>
        </authorList>
    </citation>
    <scope>NUCLEOTIDE SEQUENCE [LARGE SCALE GENOMIC DNA]</scope>
    <source>
        <strain evidence="8 9">EXF-6604</strain>
    </source>
</reference>
<keyword evidence="4 7" id="KW-0812">Transmembrane</keyword>
<keyword evidence="6 7" id="KW-0472">Membrane</keyword>
<dbReference type="Pfam" id="PF02133">
    <property type="entry name" value="Transp_cyt_pur"/>
    <property type="match status" value="1"/>
</dbReference>
<evidence type="ECO:0000256" key="3">
    <source>
        <dbReference type="ARBA" id="ARBA00022448"/>
    </source>
</evidence>
<comment type="subcellular location">
    <subcellularLocation>
        <location evidence="1">Membrane</location>
        <topology evidence="1">Multi-pass membrane protein</topology>
    </subcellularLocation>
</comment>
<dbReference type="EMBL" id="QZBD01000976">
    <property type="protein sequence ID" value="THY01593.1"/>
    <property type="molecule type" value="Genomic_DNA"/>
</dbReference>
<evidence type="ECO:0000313" key="8">
    <source>
        <dbReference type="EMBL" id="THY01593.1"/>
    </source>
</evidence>
<evidence type="ECO:0000256" key="1">
    <source>
        <dbReference type="ARBA" id="ARBA00004141"/>
    </source>
</evidence>
<feature type="transmembrane region" description="Helical" evidence="7">
    <location>
        <begin position="391"/>
        <end position="416"/>
    </location>
</feature>
<feature type="transmembrane region" description="Helical" evidence="7">
    <location>
        <begin position="367"/>
        <end position="384"/>
    </location>
</feature>
<keyword evidence="5 7" id="KW-1133">Transmembrane helix</keyword>
<comment type="similarity">
    <text evidence="2">Belongs to the purine-cytosine permease (2.A.39) family.</text>
</comment>
<feature type="transmembrane region" description="Helical" evidence="7">
    <location>
        <begin position="283"/>
        <end position="304"/>
    </location>
</feature>
<evidence type="ECO:0000256" key="2">
    <source>
        <dbReference type="ARBA" id="ARBA00008974"/>
    </source>
</evidence>
<dbReference type="InterPro" id="IPR026030">
    <property type="entry name" value="Pur-cyt_permease_Fcy2/21/22"/>
</dbReference>
<dbReference type="AlphaFoldDB" id="A0A4V4JPB1"/>
<dbReference type="PANTHER" id="PTHR31806:SF8">
    <property type="entry name" value="TRANSPORTER, PUTATIVE (AFU_ORTHOLOGUE AFUA_2G03000)-RELATED"/>
    <property type="match status" value="1"/>
</dbReference>
<protein>
    <submittedName>
        <fullName evidence="8">Uncharacterized protein</fullName>
    </submittedName>
</protein>
<evidence type="ECO:0000256" key="4">
    <source>
        <dbReference type="ARBA" id="ARBA00022692"/>
    </source>
</evidence>
<feature type="transmembrane region" description="Helical" evidence="7">
    <location>
        <begin position="166"/>
        <end position="188"/>
    </location>
</feature>
<organism evidence="8 9">
    <name type="scientific">Aureobasidium pullulans</name>
    <name type="common">Black yeast</name>
    <name type="synonym">Pullularia pullulans</name>
    <dbReference type="NCBI Taxonomy" id="5580"/>
    <lineage>
        <taxon>Eukaryota</taxon>
        <taxon>Fungi</taxon>
        <taxon>Dikarya</taxon>
        <taxon>Ascomycota</taxon>
        <taxon>Pezizomycotina</taxon>
        <taxon>Dothideomycetes</taxon>
        <taxon>Dothideomycetidae</taxon>
        <taxon>Dothideales</taxon>
        <taxon>Saccotheciaceae</taxon>
        <taxon>Aureobasidium</taxon>
    </lineage>
</organism>
<dbReference type="Proteomes" id="UP000306584">
    <property type="component" value="Unassembled WGS sequence"/>
</dbReference>
<feature type="transmembrane region" description="Helical" evidence="7">
    <location>
        <begin position="91"/>
        <end position="112"/>
    </location>
</feature>
<accession>A0A4V4JPB1</accession>
<dbReference type="GO" id="GO:0000329">
    <property type="term" value="C:fungal-type vacuole membrane"/>
    <property type="evidence" value="ECO:0007669"/>
    <property type="project" value="TreeGrafter"/>
</dbReference>
<sequence length="507" mass="55770">MSSIEIFPKETTSAASSPTQSLPAYAIHLTTPEHNVLVTHAAAGSPPKHRWLVAVCSQASSVWVDDSIATTDIILAALGPLRYHLSFRDTCLFGVIGLTLGLLPVAFVSTVGPKAGHCTIMLNRLVMGRMSATAMTFLNIATRLSGVFIELIVAGQILSAVVAIKIFSTSVMIIVISATLSTTLVVIGNKHLDFNYALLERVLVMLTLASIVDYSKHSPATLSLSLIRVKDKDLFDRRFSFASLCIARTMAYAPFAMQRTKSDNSSNRSVLIFVRSLLTHIPGFYYTFVIGAVMGEMTGIVVAWQDAYTKSTCSVLAEILQPTGVMLKVFCGVILVIGIMLRTTRFLHSIVANLYDLNSRFQTIPRPIYPTTIIPVCALLAVLAKDHLIEVMVSVISITGYLTSIWFAILFVEYVLFNRCFGSCNEWLVQEDERRYPFGLASSATFLLGCTVFVLCMTQTWYVGPIARLWKRPELDVSLSHPSCRSLLTFSVTAHDFDCIRSLSHPV</sequence>
<keyword evidence="3" id="KW-0813">Transport</keyword>
<dbReference type="GO" id="GO:0005886">
    <property type="term" value="C:plasma membrane"/>
    <property type="evidence" value="ECO:0007669"/>
    <property type="project" value="TreeGrafter"/>
</dbReference>
<evidence type="ECO:0000313" key="9">
    <source>
        <dbReference type="Proteomes" id="UP000306584"/>
    </source>
</evidence>
<dbReference type="InterPro" id="IPR001248">
    <property type="entry name" value="Pur-cyt_permease"/>
</dbReference>
<dbReference type="Gene3D" id="1.10.4160.10">
    <property type="entry name" value="Hydantoin permease"/>
    <property type="match status" value="1"/>
</dbReference>
<dbReference type="GO" id="GO:0022857">
    <property type="term" value="F:transmembrane transporter activity"/>
    <property type="evidence" value="ECO:0007669"/>
    <property type="project" value="InterPro"/>
</dbReference>
<feature type="transmembrane region" description="Helical" evidence="7">
    <location>
        <begin position="325"/>
        <end position="347"/>
    </location>
</feature>
<feature type="transmembrane region" description="Helical" evidence="7">
    <location>
        <begin position="132"/>
        <end position="154"/>
    </location>
</feature>
<evidence type="ECO:0000256" key="7">
    <source>
        <dbReference type="SAM" id="Phobius"/>
    </source>
</evidence>
<comment type="caution">
    <text evidence="8">The sequence shown here is derived from an EMBL/GenBank/DDBJ whole genome shotgun (WGS) entry which is preliminary data.</text>
</comment>